<accession>A0ABZ2K0M1</accession>
<feature type="domain" description="Imm33-like" evidence="1">
    <location>
        <begin position="2"/>
        <end position="100"/>
    </location>
</feature>
<evidence type="ECO:0000313" key="3">
    <source>
        <dbReference type="Proteomes" id="UP001379533"/>
    </source>
</evidence>
<name>A0ABZ2K0M1_9BACT</name>
<dbReference type="EMBL" id="CP089982">
    <property type="protein sequence ID" value="WXA92294.1"/>
    <property type="molecule type" value="Genomic_DNA"/>
</dbReference>
<evidence type="ECO:0000259" key="1">
    <source>
        <dbReference type="Pfam" id="PF24719"/>
    </source>
</evidence>
<dbReference type="RefSeq" id="WP_394842911.1">
    <property type="nucleotide sequence ID" value="NZ_CP089982.1"/>
</dbReference>
<proteinExistence type="predicted"/>
<sequence>MLCRKYGSPWVASPDHMKVGIAKNVLDGLLPINGLRHPIEGATSGWFIWAGQELSSAPDFFAPLHIGHLAKWCPPAPRFLGLAPGWRFLMANGYEDVWEDAALLDVCIPNVR</sequence>
<keyword evidence="3" id="KW-1185">Reference proteome</keyword>
<dbReference type="InterPro" id="IPR056509">
    <property type="entry name" value="Imm33-like"/>
</dbReference>
<reference evidence="2 3" key="1">
    <citation type="submission" date="2021-12" db="EMBL/GenBank/DDBJ databases">
        <title>Discovery of the Pendulisporaceae a myxobacterial family with distinct sporulation behavior and unique specialized metabolism.</title>
        <authorList>
            <person name="Garcia R."/>
            <person name="Popoff A."/>
            <person name="Bader C.D."/>
            <person name="Loehr J."/>
            <person name="Walesch S."/>
            <person name="Walt C."/>
            <person name="Boldt J."/>
            <person name="Bunk B."/>
            <person name="Haeckl F.J.F.P.J."/>
            <person name="Gunesch A.P."/>
            <person name="Birkelbach J."/>
            <person name="Nuebel U."/>
            <person name="Pietschmann T."/>
            <person name="Bach T."/>
            <person name="Mueller R."/>
        </authorList>
    </citation>
    <scope>NUCLEOTIDE SEQUENCE [LARGE SCALE GENOMIC DNA]</scope>
    <source>
        <strain evidence="2 3">MSr12523</strain>
    </source>
</reference>
<dbReference type="Proteomes" id="UP001379533">
    <property type="component" value="Chromosome"/>
</dbReference>
<evidence type="ECO:0000313" key="2">
    <source>
        <dbReference type="EMBL" id="WXA92294.1"/>
    </source>
</evidence>
<protein>
    <recommendedName>
        <fullName evidence="1">Imm33-like domain-containing protein</fullName>
    </recommendedName>
</protein>
<gene>
    <name evidence="2" type="ORF">LZC95_38295</name>
</gene>
<dbReference type="Pfam" id="PF24719">
    <property type="entry name" value="Imm33-like"/>
    <property type="match status" value="1"/>
</dbReference>
<organism evidence="2 3">
    <name type="scientific">Pendulispora brunnea</name>
    <dbReference type="NCBI Taxonomy" id="2905690"/>
    <lineage>
        <taxon>Bacteria</taxon>
        <taxon>Pseudomonadati</taxon>
        <taxon>Myxococcota</taxon>
        <taxon>Myxococcia</taxon>
        <taxon>Myxococcales</taxon>
        <taxon>Sorangiineae</taxon>
        <taxon>Pendulisporaceae</taxon>
        <taxon>Pendulispora</taxon>
    </lineage>
</organism>